<keyword evidence="4" id="KW-1133">Transmembrane helix</keyword>
<dbReference type="PANTHER" id="PTHR10983:SF24">
    <property type="entry name" value="1-ACYLGLYCEROL-3-PHOSPHATE O-ACYLTRANSFERASE 3, ISOFORM E-RELATED"/>
    <property type="match status" value="1"/>
</dbReference>
<sequence length="392" mass="45775">MDLSKLRVLKRSRIIHLCMAITFFTSGVIVNIVQCILYLSLRPFNKWLYRKINWYLSYTIYSQLVCLGDWWSQTEIIMYVDKTVFNKYFGKEHAYLVMNHTYEIDWLIGWMICERIHVLGNCKAYAKKVIQYIPVLGWAWKCSEFVFLERNFDKDREVINKQITELAEHPDPIWLLLFPEGTRFTKKKHEASVEFAAKHNLPQLKYHLLPRTKGFIASLPSMKGKVPAIYNIEVAFREDAPYKPTITTMLLGKPTTAHIYFQRIPLEEVPDNSEDQELFLRNMFIEKDKMKESFINTGDFFATSGVTRVDSFVVKPRLHSIFNFIFWIFITLVPMSYYLMKLLFSGELVYFSIGAGILGAFYILMCKTIGMSEIDKGSSYGALAETTPKKSM</sequence>
<organism evidence="6 7">
    <name type="scientific">Diabrotica balteata</name>
    <name type="common">Banded cucumber beetle</name>
    <dbReference type="NCBI Taxonomy" id="107213"/>
    <lineage>
        <taxon>Eukaryota</taxon>
        <taxon>Metazoa</taxon>
        <taxon>Ecdysozoa</taxon>
        <taxon>Arthropoda</taxon>
        <taxon>Hexapoda</taxon>
        <taxon>Insecta</taxon>
        <taxon>Pterygota</taxon>
        <taxon>Neoptera</taxon>
        <taxon>Endopterygota</taxon>
        <taxon>Coleoptera</taxon>
        <taxon>Polyphaga</taxon>
        <taxon>Cucujiformia</taxon>
        <taxon>Chrysomeloidea</taxon>
        <taxon>Chrysomelidae</taxon>
        <taxon>Galerucinae</taxon>
        <taxon>Diabroticina</taxon>
        <taxon>Diabroticites</taxon>
        <taxon>Diabrotica</taxon>
    </lineage>
</organism>
<reference evidence="6" key="1">
    <citation type="submission" date="2022-01" db="EMBL/GenBank/DDBJ databases">
        <authorList>
            <person name="King R."/>
        </authorList>
    </citation>
    <scope>NUCLEOTIDE SEQUENCE</scope>
</reference>
<dbReference type="Pfam" id="PF16076">
    <property type="entry name" value="Acyltransf_C"/>
    <property type="match status" value="1"/>
</dbReference>
<evidence type="ECO:0000256" key="1">
    <source>
        <dbReference type="ARBA" id="ARBA00008655"/>
    </source>
</evidence>
<dbReference type="Pfam" id="PF01553">
    <property type="entry name" value="Acyltransferase"/>
    <property type="match status" value="1"/>
</dbReference>
<keyword evidence="4" id="KW-0812">Transmembrane</keyword>
<dbReference type="AlphaFoldDB" id="A0A9N9T2Q3"/>
<feature type="transmembrane region" description="Helical" evidence="4">
    <location>
        <begin position="346"/>
        <end position="364"/>
    </location>
</feature>
<evidence type="ECO:0000313" key="6">
    <source>
        <dbReference type="EMBL" id="CAG9833209.1"/>
    </source>
</evidence>
<keyword evidence="3" id="KW-0012">Acyltransferase</keyword>
<dbReference type="InterPro" id="IPR002123">
    <property type="entry name" value="Plipid/glycerol_acylTrfase"/>
</dbReference>
<dbReference type="OrthoDB" id="189226at2759"/>
<dbReference type="Proteomes" id="UP001153709">
    <property type="component" value="Chromosome 4"/>
</dbReference>
<dbReference type="GO" id="GO:0003841">
    <property type="term" value="F:1-acylglycerol-3-phosphate O-acyltransferase activity"/>
    <property type="evidence" value="ECO:0007669"/>
    <property type="project" value="TreeGrafter"/>
</dbReference>
<name>A0A9N9T2Q3_DIABA</name>
<feature type="transmembrane region" description="Helical" evidence="4">
    <location>
        <begin position="321"/>
        <end position="340"/>
    </location>
</feature>
<gene>
    <name evidence="6" type="ORF">DIABBA_LOCUS6623</name>
</gene>
<dbReference type="EMBL" id="OU898279">
    <property type="protein sequence ID" value="CAG9833209.1"/>
    <property type="molecule type" value="Genomic_DNA"/>
</dbReference>
<feature type="transmembrane region" description="Helical" evidence="4">
    <location>
        <begin position="14"/>
        <end position="41"/>
    </location>
</feature>
<proteinExistence type="inferred from homology"/>
<evidence type="ECO:0000256" key="3">
    <source>
        <dbReference type="ARBA" id="ARBA00023315"/>
    </source>
</evidence>
<feature type="domain" description="Phospholipid/glycerol acyltransferase" evidence="5">
    <location>
        <begin position="94"/>
        <end position="216"/>
    </location>
</feature>
<comment type="similarity">
    <text evidence="1">Belongs to the 1-acyl-sn-glycerol-3-phosphate acyltransferase family.</text>
</comment>
<evidence type="ECO:0000256" key="2">
    <source>
        <dbReference type="ARBA" id="ARBA00022679"/>
    </source>
</evidence>
<accession>A0A9N9T2Q3</accession>
<evidence type="ECO:0000256" key="4">
    <source>
        <dbReference type="SAM" id="Phobius"/>
    </source>
</evidence>
<dbReference type="InterPro" id="IPR032098">
    <property type="entry name" value="Acyltransf_C"/>
</dbReference>
<protein>
    <recommendedName>
        <fullName evidence="5">Phospholipid/glycerol acyltransferase domain-containing protein</fullName>
    </recommendedName>
</protein>
<dbReference type="SMART" id="SM00563">
    <property type="entry name" value="PlsC"/>
    <property type="match status" value="1"/>
</dbReference>
<dbReference type="PANTHER" id="PTHR10983">
    <property type="entry name" value="1-ACYLGLYCEROL-3-PHOSPHATE ACYLTRANSFERASE-RELATED"/>
    <property type="match status" value="1"/>
</dbReference>
<dbReference type="CDD" id="cd07990">
    <property type="entry name" value="LPLAT_LCLAT1-like"/>
    <property type="match status" value="1"/>
</dbReference>
<keyword evidence="2" id="KW-0808">Transferase</keyword>
<keyword evidence="4" id="KW-0472">Membrane</keyword>
<evidence type="ECO:0000259" key="5">
    <source>
        <dbReference type="SMART" id="SM00563"/>
    </source>
</evidence>
<dbReference type="GO" id="GO:0012505">
    <property type="term" value="C:endomembrane system"/>
    <property type="evidence" value="ECO:0007669"/>
    <property type="project" value="TreeGrafter"/>
</dbReference>
<dbReference type="SUPFAM" id="SSF69593">
    <property type="entry name" value="Glycerol-3-phosphate (1)-acyltransferase"/>
    <property type="match status" value="1"/>
</dbReference>
<evidence type="ECO:0000313" key="7">
    <source>
        <dbReference type="Proteomes" id="UP001153709"/>
    </source>
</evidence>
<keyword evidence="7" id="KW-1185">Reference proteome</keyword>